<organism evidence="1 2">
    <name type="scientific">Apiospora rasikravindrae</name>
    <dbReference type="NCBI Taxonomy" id="990691"/>
    <lineage>
        <taxon>Eukaryota</taxon>
        <taxon>Fungi</taxon>
        <taxon>Dikarya</taxon>
        <taxon>Ascomycota</taxon>
        <taxon>Pezizomycotina</taxon>
        <taxon>Sordariomycetes</taxon>
        <taxon>Xylariomycetidae</taxon>
        <taxon>Amphisphaeriales</taxon>
        <taxon>Apiosporaceae</taxon>
        <taxon>Apiospora</taxon>
    </lineage>
</organism>
<evidence type="ECO:0000313" key="2">
    <source>
        <dbReference type="Proteomes" id="UP001444661"/>
    </source>
</evidence>
<evidence type="ECO:0000313" key="1">
    <source>
        <dbReference type="EMBL" id="KAK8044693.1"/>
    </source>
</evidence>
<comment type="caution">
    <text evidence="1">The sequence shown here is derived from an EMBL/GenBank/DDBJ whole genome shotgun (WGS) entry which is preliminary data.</text>
</comment>
<accession>A0ABR1TDM7</accession>
<sequence length="70" mass="7856">MPETPTHKVMDGFGPIPLLHLDETCLYQKYPRLFANEESPSSSLVASKNSPESFAVLLAQIPRERGRVEE</sequence>
<reference evidence="1 2" key="1">
    <citation type="submission" date="2023-01" db="EMBL/GenBank/DDBJ databases">
        <title>Analysis of 21 Apiospora genomes using comparative genomics revels a genus with tremendous synthesis potential of carbohydrate active enzymes and secondary metabolites.</title>
        <authorList>
            <person name="Sorensen T."/>
        </authorList>
    </citation>
    <scope>NUCLEOTIDE SEQUENCE [LARGE SCALE GENOMIC DNA]</scope>
    <source>
        <strain evidence="1 2">CBS 33761</strain>
    </source>
</reference>
<name>A0ABR1TDM7_9PEZI</name>
<dbReference type="Proteomes" id="UP001444661">
    <property type="component" value="Unassembled WGS sequence"/>
</dbReference>
<gene>
    <name evidence="1" type="ORF">PG993_004717</name>
</gene>
<keyword evidence="2" id="KW-1185">Reference proteome</keyword>
<proteinExistence type="predicted"/>
<protein>
    <submittedName>
        <fullName evidence="1">Uncharacterized protein</fullName>
    </submittedName>
</protein>
<dbReference type="EMBL" id="JAQQWK010000003">
    <property type="protein sequence ID" value="KAK8044693.1"/>
    <property type="molecule type" value="Genomic_DNA"/>
</dbReference>